<reference evidence="1" key="1">
    <citation type="submission" date="2013-08" db="EMBL/GenBank/DDBJ databases">
        <authorList>
            <person name="Mendez C."/>
            <person name="Richter M."/>
            <person name="Ferrer M."/>
            <person name="Sanchez J."/>
        </authorList>
    </citation>
    <scope>NUCLEOTIDE SEQUENCE</scope>
</reference>
<evidence type="ECO:0000313" key="1">
    <source>
        <dbReference type="EMBL" id="EQD29207.1"/>
    </source>
</evidence>
<dbReference type="PANTHER" id="PTHR30302">
    <property type="entry name" value="HYDROGENASE 1 MATURATION PROTEASE"/>
    <property type="match status" value="1"/>
</dbReference>
<keyword evidence="1" id="KW-0378">Hydrolase</keyword>
<name>T0YBP2_9ZZZZ</name>
<proteinExistence type="predicted"/>
<dbReference type="AlphaFoldDB" id="T0YBP2"/>
<dbReference type="NCBIfam" id="TIGR00072">
    <property type="entry name" value="hydrog_prot"/>
    <property type="match status" value="1"/>
</dbReference>
<dbReference type="Gene3D" id="3.40.50.1450">
    <property type="entry name" value="HybD-like"/>
    <property type="match status" value="1"/>
</dbReference>
<dbReference type="SUPFAM" id="SSF53163">
    <property type="entry name" value="HybD-like"/>
    <property type="match status" value="1"/>
</dbReference>
<gene>
    <name evidence="1" type="ORF">B2A_14601</name>
</gene>
<organism evidence="1">
    <name type="scientific">mine drainage metagenome</name>
    <dbReference type="NCBI Taxonomy" id="410659"/>
    <lineage>
        <taxon>unclassified sequences</taxon>
        <taxon>metagenomes</taxon>
        <taxon>ecological metagenomes</taxon>
    </lineage>
</organism>
<dbReference type="GO" id="GO:0016485">
    <property type="term" value="P:protein processing"/>
    <property type="evidence" value="ECO:0007669"/>
    <property type="project" value="TreeGrafter"/>
</dbReference>
<dbReference type="GO" id="GO:0004175">
    <property type="term" value="F:endopeptidase activity"/>
    <property type="evidence" value="ECO:0007669"/>
    <property type="project" value="TreeGrafter"/>
</dbReference>
<dbReference type="EMBL" id="AUZZ01010606">
    <property type="protein sequence ID" value="EQD29207.1"/>
    <property type="molecule type" value="Genomic_DNA"/>
</dbReference>
<sequence length="92" mass="10080">MYCSETDSADRPVHTLIIGYGNPMRGDDGAGPALVEALHKRLGDNADRDLEIVSCMQLTPELTHDMSRSQRVIFADASVRIPAGKVTIRRVT</sequence>
<dbReference type="PANTHER" id="PTHR30302:SF5">
    <property type="entry name" value="SLR1876 PROTEIN"/>
    <property type="match status" value="1"/>
</dbReference>
<reference evidence="1" key="2">
    <citation type="journal article" date="2014" name="ISME J.">
        <title>Microbial stratification in low pH oxic and suboxic macroscopic growths along an acid mine drainage.</title>
        <authorList>
            <person name="Mendez-Garcia C."/>
            <person name="Mesa V."/>
            <person name="Sprenger R.R."/>
            <person name="Richter M."/>
            <person name="Diez M.S."/>
            <person name="Solano J."/>
            <person name="Bargiela R."/>
            <person name="Golyshina O.V."/>
            <person name="Manteca A."/>
            <person name="Ramos J.L."/>
            <person name="Gallego J.R."/>
            <person name="Llorente I."/>
            <person name="Martins Dos Santos V.A."/>
            <person name="Jensen O.N."/>
            <person name="Pelaez A.I."/>
            <person name="Sanchez J."/>
            <person name="Ferrer M."/>
        </authorList>
    </citation>
    <scope>NUCLEOTIDE SEQUENCE</scope>
</reference>
<protein>
    <submittedName>
        <fullName evidence="1">Hydrogenase maturation protease</fullName>
    </submittedName>
</protein>
<keyword evidence="1" id="KW-0645">Protease</keyword>
<dbReference type="InterPro" id="IPR000671">
    <property type="entry name" value="Peptidase_A31"/>
</dbReference>
<accession>T0YBP2</accession>
<dbReference type="GO" id="GO:0008047">
    <property type="term" value="F:enzyme activator activity"/>
    <property type="evidence" value="ECO:0007669"/>
    <property type="project" value="InterPro"/>
</dbReference>
<feature type="non-terminal residue" evidence="1">
    <location>
        <position position="92"/>
    </location>
</feature>
<comment type="caution">
    <text evidence="1">The sequence shown here is derived from an EMBL/GenBank/DDBJ whole genome shotgun (WGS) entry which is preliminary data.</text>
</comment>
<dbReference type="InterPro" id="IPR023430">
    <property type="entry name" value="Pept_HybD-like_dom_sf"/>
</dbReference>